<dbReference type="HOGENOM" id="CLU_1966636_0_0_10"/>
<keyword evidence="3" id="KW-1185">Reference proteome</keyword>
<evidence type="ECO:0000313" key="2">
    <source>
        <dbReference type="EMBL" id="ACF13976.1"/>
    </source>
</evidence>
<dbReference type="STRING" id="517418.Ctha_1517"/>
<name>B3QS31_CHLT3</name>
<dbReference type="Proteomes" id="UP000001208">
    <property type="component" value="Chromosome"/>
</dbReference>
<reference evidence="2 3" key="1">
    <citation type="submission" date="2008-06" db="EMBL/GenBank/DDBJ databases">
        <title>Complete sequence of Chloroherpeton thalassium ATCC 35110.</title>
        <authorList>
            <consortium name="US DOE Joint Genome Institute"/>
            <person name="Lucas S."/>
            <person name="Copeland A."/>
            <person name="Lapidus A."/>
            <person name="Glavina del Rio T."/>
            <person name="Dalin E."/>
            <person name="Tice H."/>
            <person name="Bruce D."/>
            <person name="Goodwin L."/>
            <person name="Pitluck S."/>
            <person name="Schmutz J."/>
            <person name="Larimer F."/>
            <person name="Land M."/>
            <person name="Hauser L."/>
            <person name="Kyrpides N."/>
            <person name="Mikhailova N."/>
            <person name="Liu Z."/>
            <person name="Li T."/>
            <person name="Zhao F."/>
            <person name="Overmann J."/>
            <person name="Bryant D.A."/>
            <person name="Richardson P."/>
        </authorList>
    </citation>
    <scope>NUCLEOTIDE SEQUENCE [LARGE SCALE GENOMIC DNA]</scope>
    <source>
        <strain evidence="3">ATCC 35110 / GB-78</strain>
    </source>
</reference>
<evidence type="ECO:0000256" key="1">
    <source>
        <dbReference type="SAM" id="MobiDB-lite"/>
    </source>
</evidence>
<sequence length="127" mass="14719">MILGKMQETNTSLQPKNRNQGISKDVAKKQLTRLSNQIDKLVEEVKQLREEKKALQGEISRLSEQVAIASKELVQTESLVKKVIDFCESSHLLDEFPPVIFTHEEKLLIRQRITQVLERIDIELQRL</sequence>
<feature type="compositionally biased region" description="Polar residues" evidence="1">
    <location>
        <begin position="7"/>
        <end position="22"/>
    </location>
</feature>
<accession>B3QS31</accession>
<feature type="region of interest" description="Disordered" evidence="1">
    <location>
        <begin position="1"/>
        <end position="25"/>
    </location>
</feature>
<proteinExistence type="predicted"/>
<organism evidence="2 3">
    <name type="scientific">Chloroherpeton thalassium (strain ATCC 35110 / GB-78)</name>
    <dbReference type="NCBI Taxonomy" id="517418"/>
    <lineage>
        <taxon>Bacteria</taxon>
        <taxon>Pseudomonadati</taxon>
        <taxon>Chlorobiota</taxon>
        <taxon>Chlorobiia</taxon>
        <taxon>Chlorobiales</taxon>
        <taxon>Chloroherpetonaceae</taxon>
        <taxon>Chloroherpeton</taxon>
    </lineage>
</organism>
<dbReference type="EMBL" id="CP001100">
    <property type="protein sequence ID" value="ACF13976.1"/>
    <property type="molecule type" value="Genomic_DNA"/>
</dbReference>
<dbReference type="KEGG" id="cts:Ctha_1517"/>
<evidence type="ECO:0000313" key="3">
    <source>
        <dbReference type="Proteomes" id="UP000001208"/>
    </source>
</evidence>
<protein>
    <submittedName>
        <fullName evidence="2">Developmental myosin heavy chain neonatal-like protein</fullName>
    </submittedName>
</protein>
<dbReference type="AlphaFoldDB" id="B3QS31"/>
<gene>
    <name evidence="2" type="ordered locus">Ctha_1517</name>
</gene>